<keyword evidence="2" id="KW-1185">Reference proteome</keyword>
<dbReference type="Proteomes" id="UP000076959">
    <property type="component" value="Unassembled WGS sequence"/>
</dbReference>
<protein>
    <submittedName>
        <fullName evidence="1">Uncharacterized protein</fullName>
    </submittedName>
</protein>
<evidence type="ECO:0000313" key="2">
    <source>
        <dbReference type="Proteomes" id="UP000076959"/>
    </source>
</evidence>
<gene>
    <name evidence="1" type="ORF">AYJ54_16925</name>
</gene>
<accession>A0A176YMC8</accession>
<reference evidence="1 2" key="1">
    <citation type="submission" date="2016-03" db="EMBL/GenBank/DDBJ databases">
        <title>Draft Genome Sequence of the Strain BR 10245 (Bradyrhizobium sp.) isolated from nodules of Centrolobium paraense.</title>
        <authorList>
            <person name="Simoes-Araujo J.L.Sr."/>
            <person name="Barauna A.C."/>
            <person name="Silva K."/>
            <person name="Zilli J.E."/>
        </authorList>
    </citation>
    <scope>NUCLEOTIDE SEQUENCE [LARGE SCALE GENOMIC DNA]</scope>
    <source>
        <strain evidence="1 2">BR 10245</strain>
    </source>
</reference>
<dbReference type="EMBL" id="LUUB01000065">
    <property type="protein sequence ID" value="OAF07783.1"/>
    <property type="molecule type" value="Genomic_DNA"/>
</dbReference>
<name>A0A176YMC8_9BRAD</name>
<evidence type="ECO:0000313" key="1">
    <source>
        <dbReference type="EMBL" id="OAF07783.1"/>
    </source>
</evidence>
<comment type="caution">
    <text evidence="1">The sequence shown here is derived from an EMBL/GenBank/DDBJ whole genome shotgun (WGS) entry which is preliminary data.</text>
</comment>
<organism evidence="1 2">
    <name type="scientific">Bradyrhizobium centrolobii</name>
    <dbReference type="NCBI Taxonomy" id="1505087"/>
    <lineage>
        <taxon>Bacteria</taxon>
        <taxon>Pseudomonadati</taxon>
        <taxon>Pseudomonadota</taxon>
        <taxon>Alphaproteobacteria</taxon>
        <taxon>Hyphomicrobiales</taxon>
        <taxon>Nitrobacteraceae</taxon>
        <taxon>Bradyrhizobium</taxon>
    </lineage>
</organism>
<proteinExistence type="predicted"/>
<dbReference type="AlphaFoldDB" id="A0A176YMC8"/>
<sequence>MSVIPYDSLPGHQNYDILRSSTILEESAAQGAPDQPRDAVAHKAEAMLMGGARCSTCAPMKPAMV</sequence>
<dbReference type="STRING" id="1505087.AYJ54_16925"/>